<comment type="similarity">
    <text evidence="1">Belongs to the cutinase family.</text>
</comment>
<proteinExistence type="inferred from homology"/>
<dbReference type="PANTHER" id="PTHR33630">
    <property type="entry name" value="CUTINASE RV1984C-RELATED-RELATED"/>
    <property type="match status" value="1"/>
</dbReference>
<dbReference type="GO" id="GO:0052689">
    <property type="term" value="F:carboxylic ester hydrolase activity"/>
    <property type="evidence" value="ECO:0007669"/>
    <property type="project" value="UniProtKB-KW"/>
</dbReference>
<evidence type="ECO:0000256" key="2">
    <source>
        <dbReference type="ARBA" id="ARBA00022487"/>
    </source>
</evidence>
<dbReference type="SMART" id="SM01110">
    <property type="entry name" value="Cutinase"/>
    <property type="match status" value="1"/>
</dbReference>
<evidence type="ECO:0000256" key="4">
    <source>
        <dbReference type="ARBA" id="ARBA00023157"/>
    </source>
</evidence>
<keyword evidence="2" id="KW-0719">Serine esterase</keyword>
<evidence type="ECO:0000256" key="3">
    <source>
        <dbReference type="ARBA" id="ARBA00022801"/>
    </source>
</evidence>
<dbReference type="PANTHER" id="PTHR33630:SF9">
    <property type="entry name" value="CUTINASE 4"/>
    <property type="match status" value="1"/>
</dbReference>
<dbReference type="RefSeq" id="WP_106187815.1">
    <property type="nucleotide sequence ID" value="NZ_PVTF01000004.1"/>
</dbReference>
<organism evidence="5 6">
    <name type="scientific">Umezawaea tangerina</name>
    <dbReference type="NCBI Taxonomy" id="84725"/>
    <lineage>
        <taxon>Bacteria</taxon>
        <taxon>Bacillati</taxon>
        <taxon>Actinomycetota</taxon>
        <taxon>Actinomycetes</taxon>
        <taxon>Pseudonocardiales</taxon>
        <taxon>Pseudonocardiaceae</taxon>
        <taxon>Umezawaea</taxon>
    </lineage>
</organism>
<dbReference type="Pfam" id="PF01083">
    <property type="entry name" value="Cutinase"/>
    <property type="match status" value="1"/>
</dbReference>
<protein>
    <submittedName>
        <fullName evidence="5">Cutinase</fullName>
    </submittedName>
</protein>
<name>A0A2T0T9R3_9PSEU</name>
<accession>A0A2T0T9R3</accession>
<dbReference type="Gene3D" id="3.40.50.1820">
    <property type="entry name" value="alpha/beta hydrolase"/>
    <property type="match status" value="1"/>
</dbReference>
<dbReference type="OrthoDB" id="3690529at2"/>
<evidence type="ECO:0000256" key="1">
    <source>
        <dbReference type="ARBA" id="ARBA00007534"/>
    </source>
</evidence>
<dbReference type="SMR" id="A0A2T0T9R3"/>
<keyword evidence="6" id="KW-1185">Reference proteome</keyword>
<evidence type="ECO:0000313" key="5">
    <source>
        <dbReference type="EMBL" id="PRY42404.1"/>
    </source>
</evidence>
<dbReference type="AlphaFoldDB" id="A0A2T0T9R3"/>
<reference evidence="5 6" key="1">
    <citation type="submission" date="2018-03" db="EMBL/GenBank/DDBJ databases">
        <title>Genomic Encyclopedia of Archaeal and Bacterial Type Strains, Phase II (KMG-II): from individual species to whole genera.</title>
        <authorList>
            <person name="Goeker M."/>
        </authorList>
    </citation>
    <scope>NUCLEOTIDE SEQUENCE [LARGE SCALE GENOMIC DNA]</scope>
    <source>
        <strain evidence="5 6">DSM 44720</strain>
    </source>
</reference>
<dbReference type="EMBL" id="PVTF01000004">
    <property type="protein sequence ID" value="PRY42404.1"/>
    <property type="molecule type" value="Genomic_DNA"/>
</dbReference>
<dbReference type="InterPro" id="IPR029058">
    <property type="entry name" value="AB_hydrolase_fold"/>
</dbReference>
<keyword evidence="3" id="KW-0378">Hydrolase</keyword>
<comment type="caution">
    <text evidence="5">The sequence shown here is derived from an EMBL/GenBank/DDBJ whole genome shotgun (WGS) entry which is preliminary data.</text>
</comment>
<keyword evidence="4" id="KW-1015">Disulfide bond</keyword>
<gene>
    <name evidence="5" type="ORF">CLV43_104237</name>
</gene>
<sequence>MSAVHSLRPRRRLFGLLAVVTASGITAATVFVMSNQASAVKAPAGTACAAVHVITARASTERPGEGITAAMVSRVVGTSKQTVSRASVDYPATLTDYARSSGQGVSALTSQLTAQVQQCPDQKIVLAGYSQGAHVVLDVLGGGGGVGLGSATPPLAASVASHVTAVATFGDPRHVVGQPFDVGTSTRNGRFPRSGAQLKVLAGFADRIQTFCDSGDTFCDSGVSTITHLSYMNRYRDDAADFVLGKVGG</sequence>
<dbReference type="Proteomes" id="UP000239494">
    <property type="component" value="Unassembled WGS sequence"/>
</dbReference>
<dbReference type="InterPro" id="IPR000675">
    <property type="entry name" value="Cutinase/axe"/>
</dbReference>
<evidence type="ECO:0000313" key="6">
    <source>
        <dbReference type="Proteomes" id="UP000239494"/>
    </source>
</evidence>
<dbReference type="SUPFAM" id="SSF53474">
    <property type="entry name" value="alpha/beta-Hydrolases"/>
    <property type="match status" value="1"/>
</dbReference>